<dbReference type="AlphaFoldDB" id="A0A4Y2S8C9"/>
<name>A0A4Y2S8C9_ARAVE</name>
<proteinExistence type="predicted"/>
<reference evidence="1 2" key="1">
    <citation type="journal article" date="2019" name="Sci. Rep.">
        <title>Orb-weaving spider Araneus ventricosus genome elucidates the spidroin gene catalogue.</title>
        <authorList>
            <person name="Kono N."/>
            <person name="Nakamura H."/>
            <person name="Ohtoshi R."/>
            <person name="Moran D.A.P."/>
            <person name="Shinohara A."/>
            <person name="Yoshida Y."/>
            <person name="Fujiwara M."/>
            <person name="Mori M."/>
            <person name="Tomita M."/>
            <person name="Arakawa K."/>
        </authorList>
    </citation>
    <scope>NUCLEOTIDE SEQUENCE [LARGE SCALE GENOMIC DNA]</scope>
</reference>
<organism evidence="1 2">
    <name type="scientific">Araneus ventricosus</name>
    <name type="common">Orbweaver spider</name>
    <name type="synonym">Epeira ventricosa</name>
    <dbReference type="NCBI Taxonomy" id="182803"/>
    <lineage>
        <taxon>Eukaryota</taxon>
        <taxon>Metazoa</taxon>
        <taxon>Ecdysozoa</taxon>
        <taxon>Arthropoda</taxon>
        <taxon>Chelicerata</taxon>
        <taxon>Arachnida</taxon>
        <taxon>Araneae</taxon>
        <taxon>Araneomorphae</taxon>
        <taxon>Entelegynae</taxon>
        <taxon>Araneoidea</taxon>
        <taxon>Araneidae</taxon>
        <taxon>Araneus</taxon>
    </lineage>
</organism>
<protein>
    <submittedName>
        <fullName evidence="1">Uncharacterized protein</fullName>
    </submittedName>
</protein>
<evidence type="ECO:0000313" key="1">
    <source>
        <dbReference type="EMBL" id="GBN83490.1"/>
    </source>
</evidence>
<dbReference type="EMBL" id="BGPR01019981">
    <property type="protein sequence ID" value="GBN83490.1"/>
    <property type="molecule type" value="Genomic_DNA"/>
</dbReference>
<dbReference type="OrthoDB" id="6467135at2759"/>
<gene>
    <name evidence="1" type="ORF">AVEN_239900_1</name>
</gene>
<evidence type="ECO:0000313" key="2">
    <source>
        <dbReference type="Proteomes" id="UP000499080"/>
    </source>
</evidence>
<dbReference type="Proteomes" id="UP000499080">
    <property type="component" value="Unassembled WGS sequence"/>
</dbReference>
<sequence length="120" mass="13605">MSEGELRDLFADPNSCQNLASSTGSMFSYISYCSNGKADKKFGLTELDGDYKVVLKIYDGNVCVRNPEKYWIDKTQEMYVTLNRHDPLWKDIKELFPKAAATLQRKGAALKKSAKSHPLY</sequence>
<comment type="caution">
    <text evidence="1">The sequence shown here is derived from an EMBL/GenBank/DDBJ whole genome shotgun (WGS) entry which is preliminary data.</text>
</comment>
<keyword evidence="2" id="KW-1185">Reference proteome</keyword>
<accession>A0A4Y2S8C9</accession>